<dbReference type="GO" id="GO:0016740">
    <property type="term" value="F:transferase activity"/>
    <property type="evidence" value="ECO:0007669"/>
    <property type="project" value="UniProtKB-KW"/>
</dbReference>
<protein>
    <submittedName>
        <fullName evidence="2">Glycosyltransferase family 25 protein</fullName>
    </submittedName>
</protein>
<dbReference type="Pfam" id="PF01755">
    <property type="entry name" value="Glyco_transf_25"/>
    <property type="match status" value="1"/>
</dbReference>
<sequence>MNKIVSKKVISLSDSSRIETFFLQKDAQDFLIYSAVDGRSDIKTINKYFDKLGFENLWKYKIPNSHAACAISHYLIIRDFAQSEGDDSDLLLVAEDDAVFTPRFRDVLGRIEDEKKPIDLLILAEGYGEGEKPKYLGPLASEIALSWNSRKWIIRGKIFRAGEYWGTVYGAGLYLISRVAAKKYVKFVENQKKVRWPSDWYHYWADKSGIRKEILRPGVAQWKGESSLGHETSISLYDKKHKEDLSSLRNRLKFYSSSQLKNIKNSLKITLKSHDGKFL</sequence>
<name>A0A7H2BCF1_9MICC</name>
<reference evidence="2 3" key="1">
    <citation type="submission" date="2020-09" db="EMBL/GenBank/DDBJ databases">
        <title>Investigation of environmental microbes.</title>
        <authorList>
            <person name="Ou Y."/>
            <person name="Kang Q."/>
        </authorList>
    </citation>
    <scope>NUCLEOTIDE SEQUENCE [LARGE SCALE GENOMIC DNA]</scope>
    <source>
        <strain evidence="2 3">KJZ-14</strain>
    </source>
</reference>
<dbReference type="Proteomes" id="UP000516404">
    <property type="component" value="Chromosome"/>
</dbReference>
<gene>
    <name evidence="2" type="ORF">IDM49_08920</name>
</gene>
<dbReference type="AlphaFoldDB" id="A0A7H2BCF1"/>
<dbReference type="KEGG" id="rter:IDM49_08920"/>
<proteinExistence type="predicted"/>
<keyword evidence="2" id="KW-0808">Transferase</keyword>
<dbReference type="RefSeq" id="WP_190724251.1">
    <property type="nucleotide sequence ID" value="NZ_CP061539.1"/>
</dbReference>
<evidence type="ECO:0000313" key="3">
    <source>
        <dbReference type="Proteomes" id="UP000516404"/>
    </source>
</evidence>
<organism evidence="2 3">
    <name type="scientific">Rothia terrae</name>
    <dbReference type="NCBI Taxonomy" id="396015"/>
    <lineage>
        <taxon>Bacteria</taxon>
        <taxon>Bacillati</taxon>
        <taxon>Actinomycetota</taxon>
        <taxon>Actinomycetes</taxon>
        <taxon>Micrococcales</taxon>
        <taxon>Micrococcaceae</taxon>
        <taxon>Rothia</taxon>
    </lineage>
</organism>
<keyword evidence="3" id="KW-1185">Reference proteome</keyword>
<feature type="domain" description="Glycosyl transferase family 25" evidence="1">
    <location>
        <begin position="9"/>
        <end position="191"/>
    </location>
</feature>
<dbReference type="GeneID" id="96624362"/>
<accession>A0A7H2BCF1</accession>
<evidence type="ECO:0000313" key="2">
    <source>
        <dbReference type="EMBL" id="QNV37347.1"/>
    </source>
</evidence>
<dbReference type="EMBL" id="CP061539">
    <property type="protein sequence ID" value="QNV37347.1"/>
    <property type="molecule type" value="Genomic_DNA"/>
</dbReference>
<dbReference type="InterPro" id="IPR002654">
    <property type="entry name" value="Glyco_trans_25"/>
</dbReference>
<evidence type="ECO:0000259" key="1">
    <source>
        <dbReference type="Pfam" id="PF01755"/>
    </source>
</evidence>